<evidence type="ECO:0000313" key="4">
    <source>
        <dbReference type="EMBL" id="PMC58472.1"/>
    </source>
</evidence>
<name>A0A1G8JKF8_9LACT</name>
<evidence type="ECO:0000259" key="3">
    <source>
        <dbReference type="SMART" id="SM00563"/>
    </source>
</evidence>
<sequence>MTLYDFLLKIVGWGMRLLNGKPQFYGLENLPKDEPFILAGTHHSLQDPILLALLVYPQKAAFMAKNSLFNNRFLAWVFTKVHVFPVDRDKPSPRTLRHATNVMNKEQMILGIFPTGTRHSEEVKGGTAFIQRLSKRTIVPVAMDTSVGFKEFFLRKSPKIAVGTPIMYEEGVKYDKEKLAKVDDQITQSFKELNEFLKHQ</sequence>
<reference evidence="4 5" key="1">
    <citation type="submission" date="2017-09" db="EMBL/GenBank/DDBJ databases">
        <title>Bacterial strain isolated from the female urinary microbiota.</title>
        <authorList>
            <person name="Thomas-White K."/>
            <person name="Kumar N."/>
            <person name="Forster S."/>
            <person name="Putonti C."/>
            <person name="Lawley T."/>
            <person name="Wolfe A.J."/>
        </authorList>
    </citation>
    <scope>NUCLEOTIDE SEQUENCE [LARGE SCALE GENOMIC DNA]</scope>
    <source>
        <strain evidence="4 5">UMB0852</strain>
    </source>
</reference>
<dbReference type="Pfam" id="PF01553">
    <property type="entry name" value="Acyltransferase"/>
    <property type="match status" value="1"/>
</dbReference>
<dbReference type="AlphaFoldDB" id="A0A1G8JKF8"/>
<dbReference type="GO" id="GO:0006654">
    <property type="term" value="P:phosphatidic acid biosynthetic process"/>
    <property type="evidence" value="ECO:0007669"/>
    <property type="project" value="TreeGrafter"/>
</dbReference>
<dbReference type="PANTHER" id="PTHR10434">
    <property type="entry name" value="1-ACYL-SN-GLYCEROL-3-PHOSPHATE ACYLTRANSFERASE"/>
    <property type="match status" value="1"/>
</dbReference>
<dbReference type="Proteomes" id="UP000235682">
    <property type="component" value="Unassembled WGS sequence"/>
</dbReference>
<protein>
    <submittedName>
        <fullName evidence="4">1-acyl-sn-glycerol-3-phosphate acyltransferase</fullName>
    </submittedName>
</protein>
<dbReference type="SUPFAM" id="SSF69593">
    <property type="entry name" value="Glycerol-3-phosphate (1)-acyltransferase"/>
    <property type="match status" value="1"/>
</dbReference>
<keyword evidence="5" id="KW-1185">Reference proteome</keyword>
<keyword evidence="2 4" id="KW-0012">Acyltransferase</keyword>
<evidence type="ECO:0000313" key="5">
    <source>
        <dbReference type="Proteomes" id="UP000235682"/>
    </source>
</evidence>
<dbReference type="RefSeq" id="WP_092084255.1">
    <property type="nucleotide sequence ID" value="NZ_FNEL01000005.1"/>
</dbReference>
<comment type="caution">
    <text evidence="4">The sequence shown here is derived from an EMBL/GenBank/DDBJ whole genome shotgun (WGS) entry which is preliminary data.</text>
</comment>
<feature type="domain" description="Phospholipid/glycerol acyltransferase" evidence="3">
    <location>
        <begin position="36"/>
        <end position="146"/>
    </location>
</feature>
<dbReference type="EMBL" id="PNHE01000013">
    <property type="protein sequence ID" value="PMC58472.1"/>
    <property type="molecule type" value="Genomic_DNA"/>
</dbReference>
<proteinExistence type="predicted"/>
<dbReference type="PANTHER" id="PTHR10434:SF40">
    <property type="entry name" value="1-ACYL-SN-GLYCEROL-3-PHOSPHATE ACYLTRANSFERASE"/>
    <property type="match status" value="1"/>
</dbReference>
<evidence type="ECO:0000256" key="1">
    <source>
        <dbReference type="ARBA" id="ARBA00022679"/>
    </source>
</evidence>
<dbReference type="SMART" id="SM00563">
    <property type="entry name" value="PlsC"/>
    <property type="match status" value="1"/>
</dbReference>
<dbReference type="STRING" id="84521.SAMN04487994_100545"/>
<dbReference type="InterPro" id="IPR002123">
    <property type="entry name" value="Plipid/glycerol_acylTrfase"/>
</dbReference>
<evidence type="ECO:0000256" key="2">
    <source>
        <dbReference type="ARBA" id="ARBA00023315"/>
    </source>
</evidence>
<organism evidence="4 5">
    <name type="scientific">Dolosicoccus paucivorans</name>
    <dbReference type="NCBI Taxonomy" id="84521"/>
    <lineage>
        <taxon>Bacteria</taxon>
        <taxon>Bacillati</taxon>
        <taxon>Bacillota</taxon>
        <taxon>Bacilli</taxon>
        <taxon>Lactobacillales</taxon>
        <taxon>Aerococcaceae</taxon>
        <taxon>Dolosicoccus</taxon>
    </lineage>
</organism>
<keyword evidence="1 4" id="KW-0808">Transferase</keyword>
<dbReference type="OrthoDB" id="9803035at2"/>
<accession>A0A1G8JKF8</accession>
<dbReference type="GO" id="GO:0003841">
    <property type="term" value="F:1-acylglycerol-3-phosphate O-acyltransferase activity"/>
    <property type="evidence" value="ECO:0007669"/>
    <property type="project" value="TreeGrafter"/>
</dbReference>
<dbReference type="CDD" id="cd07989">
    <property type="entry name" value="LPLAT_AGPAT-like"/>
    <property type="match status" value="1"/>
</dbReference>
<gene>
    <name evidence="4" type="ORF">CJ205_04205</name>
</gene>